<keyword evidence="2" id="KW-1185">Reference proteome</keyword>
<dbReference type="RefSeq" id="WP_017577769.1">
    <property type="nucleotide sequence ID" value="NZ_BMXL01000031.1"/>
</dbReference>
<gene>
    <name evidence="1" type="ORF">GCM10007147_40430</name>
</gene>
<protein>
    <submittedName>
        <fullName evidence="1">Uncharacterized protein</fullName>
    </submittedName>
</protein>
<sequence length="55" mass="6103">MEPAELARRTLEATKERLAALDQRPTDEHVEVFDSLHQELTAVLGTLDQGTDGAR</sequence>
<dbReference type="Proteomes" id="UP000654947">
    <property type="component" value="Unassembled WGS sequence"/>
</dbReference>
<reference evidence="1 2" key="1">
    <citation type="journal article" date="2014" name="Int. J. Syst. Evol. Microbiol.">
        <title>Complete genome sequence of Corynebacterium casei LMG S-19264T (=DSM 44701T), isolated from a smear-ripened cheese.</title>
        <authorList>
            <consortium name="US DOE Joint Genome Institute (JGI-PGF)"/>
            <person name="Walter F."/>
            <person name="Albersmeier A."/>
            <person name="Kalinowski J."/>
            <person name="Ruckert C."/>
        </authorList>
    </citation>
    <scope>NUCLEOTIDE SEQUENCE [LARGE SCALE GENOMIC DNA]</scope>
    <source>
        <strain evidence="1 2">KCTC 19473</strain>
    </source>
</reference>
<dbReference type="AlphaFoldDB" id="A0A918XJI6"/>
<dbReference type="EMBL" id="BMXL01000031">
    <property type="protein sequence ID" value="GHD34655.1"/>
    <property type="molecule type" value="Genomic_DNA"/>
</dbReference>
<accession>A0A918XJI6</accession>
<comment type="caution">
    <text evidence="1">The sequence shown here is derived from an EMBL/GenBank/DDBJ whole genome shotgun (WGS) entry which is preliminary data.</text>
</comment>
<organism evidence="1 2">
    <name type="scientific">Nocardiopsis kunsanensis</name>
    <dbReference type="NCBI Taxonomy" id="141693"/>
    <lineage>
        <taxon>Bacteria</taxon>
        <taxon>Bacillati</taxon>
        <taxon>Actinomycetota</taxon>
        <taxon>Actinomycetes</taxon>
        <taxon>Streptosporangiales</taxon>
        <taxon>Nocardiopsidaceae</taxon>
        <taxon>Nocardiopsis</taxon>
    </lineage>
</organism>
<proteinExistence type="predicted"/>
<evidence type="ECO:0000313" key="2">
    <source>
        <dbReference type="Proteomes" id="UP000654947"/>
    </source>
</evidence>
<evidence type="ECO:0000313" key="1">
    <source>
        <dbReference type="EMBL" id="GHD34655.1"/>
    </source>
</evidence>
<name>A0A918XJI6_9ACTN</name>